<accession>A0ABP0ATN2</accession>
<evidence type="ECO:0000256" key="1">
    <source>
        <dbReference type="SAM" id="Coils"/>
    </source>
</evidence>
<dbReference type="Pfam" id="PF11905">
    <property type="entry name" value="DUF3425"/>
    <property type="match status" value="1"/>
</dbReference>
<feature type="region of interest" description="Disordered" evidence="2">
    <location>
        <begin position="1"/>
        <end position="33"/>
    </location>
</feature>
<feature type="coiled-coil region" evidence="1">
    <location>
        <begin position="64"/>
        <end position="107"/>
    </location>
</feature>
<keyword evidence="1" id="KW-0175">Coiled coil</keyword>
<evidence type="ECO:0000256" key="2">
    <source>
        <dbReference type="SAM" id="MobiDB-lite"/>
    </source>
</evidence>
<dbReference type="Proteomes" id="UP001642482">
    <property type="component" value="Unassembled WGS sequence"/>
</dbReference>
<dbReference type="CDD" id="cd14688">
    <property type="entry name" value="bZIP_YAP"/>
    <property type="match status" value="1"/>
</dbReference>
<dbReference type="InterPro" id="IPR021833">
    <property type="entry name" value="DUF3425"/>
</dbReference>
<feature type="compositionally biased region" description="Polar residues" evidence="2">
    <location>
        <begin position="1"/>
        <end position="16"/>
    </location>
</feature>
<keyword evidence="4" id="KW-1185">Reference proteome</keyword>
<gene>
    <name evidence="3" type="ORF">SEUCBS140593_000894</name>
</gene>
<protein>
    <recommendedName>
        <fullName evidence="5">BZIP domain-containing protein</fullName>
    </recommendedName>
</protein>
<dbReference type="EMBL" id="CAWUHD010000005">
    <property type="protein sequence ID" value="CAK7210624.1"/>
    <property type="molecule type" value="Genomic_DNA"/>
</dbReference>
<name>A0ABP0ATN2_9PEZI</name>
<evidence type="ECO:0000313" key="3">
    <source>
        <dbReference type="EMBL" id="CAK7210624.1"/>
    </source>
</evidence>
<dbReference type="PANTHER" id="PTHR37012">
    <property type="entry name" value="B-ZIP TRANSCRIPTION FACTOR (EUROFUNG)-RELATED"/>
    <property type="match status" value="1"/>
</dbReference>
<evidence type="ECO:0008006" key="5">
    <source>
        <dbReference type="Google" id="ProtNLM"/>
    </source>
</evidence>
<reference evidence="3 4" key="1">
    <citation type="submission" date="2024-01" db="EMBL/GenBank/DDBJ databases">
        <authorList>
            <person name="Allen C."/>
            <person name="Tagirdzhanova G."/>
        </authorList>
    </citation>
    <scope>NUCLEOTIDE SEQUENCE [LARGE SCALE GENOMIC DNA]</scope>
</reference>
<sequence length="288" mass="32685">MATLAPKTTATEQSSMCLPPFQIDSPSRGSRPLVTAKQAARLAKKRARDRRSQQAMRCRNRSELESLRLQVVELSEQLQLSTRALENKTLRQENEHLRRQLDDIQYILRRSRTPIPSCTIAFDSAILERWWSKRSIVRSPSSMNGSPPAPTTTLTAPRDTVTDTDTSGLSTPIWLPCRSMPSPHVPPTCPSDRILQRFIEEQKRALQTQSDGTPPSPSVAHIMATLLDTYMEIDNLPKKVACLYVLSTVVNWLILQTQEAFELMPVWMRPVAAQIQIPHPAWIDRIIW</sequence>
<evidence type="ECO:0000313" key="4">
    <source>
        <dbReference type="Proteomes" id="UP001642482"/>
    </source>
</evidence>
<comment type="caution">
    <text evidence="3">The sequence shown here is derived from an EMBL/GenBank/DDBJ whole genome shotgun (WGS) entry which is preliminary data.</text>
</comment>
<feature type="region of interest" description="Disordered" evidence="2">
    <location>
        <begin position="138"/>
        <end position="168"/>
    </location>
</feature>
<proteinExistence type="predicted"/>
<organism evidence="3 4">
    <name type="scientific">Sporothrix eucalyptigena</name>
    <dbReference type="NCBI Taxonomy" id="1812306"/>
    <lineage>
        <taxon>Eukaryota</taxon>
        <taxon>Fungi</taxon>
        <taxon>Dikarya</taxon>
        <taxon>Ascomycota</taxon>
        <taxon>Pezizomycotina</taxon>
        <taxon>Sordariomycetes</taxon>
        <taxon>Sordariomycetidae</taxon>
        <taxon>Ophiostomatales</taxon>
        <taxon>Ophiostomataceae</taxon>
        <taxon>Sporothrix</taxon>
    </lineage>
</organism>